<keyword evidence="2" id="KW-1185">Reference proteome</keyword>
<organism evidence="1 2">
    <name type="scientific">Piromyces finnis</name>
    <dbReference type="NCBI Taxonomy" id="1754191"/>
    <lineage>
        <taxon>Eukaryota</taxon>
        <taxon>Fungi</taxon>
        <taxon>Fungi incertae sedis</taxon>
        <taxon>Chytridiomycota</taxon>
        <taxon>Chytridiomycota incertae sedis</taxon>
        <taxon>Neocallimastigomycetes</taxon>
        <taxon>Neocallimastigales</taxon>
        <taxon>Neocallimastigaceae</taxon>
        <taxon>Piromyces</taxon>
    </lineage>
</organism>
<comment type="caution">
    <text evidence="1">The sequence shown here is derived from an EMBL/GenBank/DDBJ whole genome shotgun (WGS) entry which is preliminary data.</text>
</comment>
<sequence>MQNSYYNNSSYSQIPTEESLIIPECINWNINSVGNMSTNYRERLMTENTDNNTSVDDSNVPRLQIYTQKIRQKTLKLDINNINTNYDSDDSDVDSAVVNVPKTIKIMDILYNTNFSSQLRSEQNISTISHYLKNIINKTDGRRKSEVYSIKKIVNVLNWIMQDWQIESIAKVIVSITANWTLDESKKGNLYIK</sequence>
<dbReference type="AlphaFoldDB" id="A0A1Y1V5Y5"/>
<name>A0A1Y1V5Y5_9FUNG</name>
<dbReference type="OrthoDB" id="2158148at2759"/>
<protein>
    <submittedName>
        <fullName evidence="1">Uncharacterized protein</fullName>
    </submittedName>
</protein>
<reference evidence="1 2" key="2">
    <citation type="submission" date="2016-08" db="EMBL/GenBank/DDBJ databases">
        <title>Pervasive Adenine N6-methylation of Active Genes in Fungi.</title>
        <authorList>
            <consortium name="DOE Joint Genome Institute"/>
            <person name="Mondo S.J."/>
            <person name="Dannebaum R.O."/>
            <person name="Kuo R.C."/>
            <person name="Labutti K."/>
            <person name="Haridas S."/>
            <person name="Kuo A."/>
            <person name="Salamov A."/>
            <person name="Ahrendt S.R."/>
            <person name="Lipzen A."/>
            <person name="Sullivan W."/>
            <person name="Andreopoulos W.B."/>
            <person name="Clum A."/>
            <person name="Lindquist E."/>
            <person name="Daum C."/>
            <person name="Ramamoorthy G.K."/>
            <person name="Gryganskyi A."/>
            <person name="Culley D."/>
            <person name="Magnuson J.K."/>
            <person name="James T.Y."/>
            <person name="O'Malley M.A."/>
            <person name="Stajich J.E."/>
            <person name="Spatafora J.W."/>
            <person name="Visel A."/>
            <person name="Grigoriev I.V."/>
        </authorList>
    </citation>
    <scope>NUCLEOTIDE SEQUENCE [LARGE SCALE GENOMIC DNA]</scope>
    <source>
        <strain evidence="2">finn</strain>
    </source>
</reference>
<dbReference type="Proteomes" id="UP000193719">
    <property type="component" value="Unassembled WGS sequence"/>
</dbReference>
<reference evidence="1 2" key="1">
    <citation type="submission" date="2016-08" db="EMBL/GenBank/DDBJ databases">
        <title>Genomes of anaerobic fungi encode conserved fungal cellulosomes for biomass hydrolysis.</title>
        <authorList>
            <consortium name="DOE Joint Genome Institute"/>
            <person name="Haitjema C.H."/>
            <person name="Gilmore S.P."/>
            <person name="Henske J.K."/>
            <person name="Solomon K.V."/>
            <person name="De Groot R."/>
            <person name="Kuo A."/>
            <person name="Mondo S.J."/>
            <person name="Salamov A.A."/>
            <person name="Labutti K."/>
            <person name="Zhao Z."/>
            <person name="Chiniquy J."/>
            <person name="Barry K."/>
            <person name="Brewer H.M."/>
            <person name="Purvine S.O."/>
            <person name="Wright A.T."/>
            <person name="Boxma B."/>
            <person name="Van Alen T."/>
            <person name="Hackstein J.H."/>
            <person name="Baker S.E."/>
            <person name="Grigoriev I.V."/>
            <person name="O'Malley M.A."/>
        </authorList>
    </citation>
    <scope>NUCLEOTIDE SEQUENCE [LARGE SCALE GENOMIC DNA]</scope>
    <source>
        <strain evidence="2">finn</strain>
    </source>
</reference>
<dbReference type="EMBL" id="MCFH01000031">
    <property type="protein sequence ID" value="ORX47344.1"/>
    <property type="molecule type" value="Genomic_DNA"/>
</dbReference>
<evidence type="ECO:0000313" key="2">
    <source>
        <dbReference type="Proteomes" id="UP000193719"/>
    </source>
</evidence>
<evidence type="ECO:0000313" key="1">
    <source>
        <dbReference type="EMBL" id="ORX47344.1"/>
    </source>
</evidence>
<proteinExistence type="predicted"/>
<gene>
    <name evidence="1" type="ORF">BCR36DRAFT_295705</name>
</gene>
<accession>A0A1Y1V5Y5</accession>
<dbReference type="STRING" id="1754191.A0A1Y1V5Y5"/>